<comment type="subcellular location">
    <subcellularLocation>
        <location evidence="1">Membrane</location>
        <topology evidence="1">Multi-pass membrane protein</topology>
    </subcellularLocation>
</comment>
<dbReference type="InterPro" id="IPR032808">
    <property type="entry name" value="DoxX"/>
</dbReference>
<evidence type="ECO:0000313" key="7">
    <source>
        <dbReference type="Proteomes" id="UP001551482"/>
    </source>
</evidence>
<dbReference type="RefSeq" id="WP_358355957.1">
    <property type="nucleotide sequence ID" value="NZ_JBEZFP010000052.1"/>
</dbReference>
<gene>
    <name evidence="6" type="ORF">AB0C36_20420</name>
</gene>
<dbReference type="EMBL" id="JBEZFP010000052">
    <property type="protein sequence ID" value="MEU8135868.1"/>
    <property type="molecule type" value="Genomic_DNA"/>
</dbReference>
<dbReference type="Proteomes" id="UP001551482">
    <property type="component" value="Unassembled WGS sequence"/>
</dbReference>
<sequence>MFVATVIVSCVLAAVVALSAGFKLTHNQEIVQQYARLGVPEDRLDQLAVLLLAGAGGLLVGLAWWPMGAAAAAGLAVYFLGAVAVHVRAGVLRTIGTPLLVEALAVAALVLRLGTR</sequence>
<organism evidence="6 7">
    <name type="scientific">Streptodolium elevatio</name>
    <dbReference type="NCBI Taxonomy" id="3157996"/>
    <lineage>
        <taxon>Bacteria</taxon>
        <taxon>Bacillati</taxon>
        <taxon>Actinomycetota</taxon>
        <taxon>Actinomycetes</taxon>
        <taxon>Kitasatosporales</taxon>
        <taxon>Streptomycetaceae</taxon>
        <taxon>Streptodolium</taxon>
    </lineage>
</organism>
<feature type="transmembrane region" description="Helical" evidence="5">
    <location>
        <begin position="47"/>
        <end position="65"/>
    </location>
</feature>
<reference evidence="6 7" key="1">
    <citation type="submission" date="2024-06" db="EMBL/GenBank/DDBJ databases">
        <title>The Natural Products Discovery Center: Release of the First 8490 Sequenced Strains for Exploring Actinobacteria Biosynthetic Diversity.</title>
        <authorList>
            <person name="Kalkreuter E."/>
            <person name="Kautsar S.A."/>
            <person name="Yang D."/>
            <person name="Bader C.D."/>
            <person name="Teijaro C.N."/>
            <person name="Fluegel L."/>
            <person name="Davis C.M."/>
            <person name="Simpson J.R."/>
            <person name="Lauterbach L."/>
            <person name="Steele A.D."/>
            <person name="Gui C."/>
            <person name="Meng S."/>
            <person name="Li G."/>
            <person name="Viehrig K."/>
            <person name="Ye F."/>
            <person name="Su P."/>
            <person name="Kiefer A.F."/>
            <person name="Nichols A."/>
            <person name="Cepeda A.J."/>
            <person name="Yan W."/>
            <person name="Fan B."/>
            <person name="Jiang Y."/>
            <person name="Adhikari A."/>
            <person name="Zheng C.-J."/>
            <person name="Schuster L."/>
            <person name="Cowan T.M."/>
            <person name="Smanski M.J."/>
            <person name="Chevrette M.G."/>
            <person name="De Carvalho L.P.S."/>
            <person name="Shen B."/>
        </authorList>
    </citation>
    <scope>NUCLEOTIDE SEQUENCE [LARGE SCALE GENOMIC DNA]</scope>
    <source>
        <strain evidence="6 7">NPDC048946</strain>
    </source>
</reference>
<accession>A0ABV3DJE7</accession>
<evidence type="ECO:0000256" key="5">
    <source>
        <dbReference type="SAM" id="Phobius"/>
    </source>
</evidence>
<evidence type="ECO:0000256" key="4">
    <source>
        <dbReference type="ARBA" id="ARBA00023136"/>
    </source>
</evidence>
<keyword evidence="7" id="KW-1185">Reference proteome</keyword>
<keyword evidence="2 5" id="KW-0812">Transmembrane</keyword>
<keyword evidence="3 5" id="KW-1133">Transmembrane helix</keyword>
<dbReference type="Pfam" id="PF13564">
    <property type="entry name" value="DoxX_2"/>
    <property type="match status" value="1"/>
</dbReference>
<proteinExistence type="predicted"/>
<evidence type="ECO:0000256" key="2">
    <source>
        <dbReference type="ARBA" id="ARBA00022692"/>
    </source>
</evidence>
<evidence type="ECO:0000313" key="6">
    <source>
        <dbReference type="EMBL" id="MEU8135868.1"/>
    </source>
</evidence>
<comment type="caution">
    <text evidence="6">The sequence shown here is derived from an EMBL/GenBank/DDBJ whole genome shotgun (WGS) entry which is preliminary data.</text>
</comment>
<evidence type="ECO:0000256" key="1">
    <source>
        <dbReference type="ARBA" id="ARBA00004141"/>
    </source>
</evidence>
<evidence type="ECO:0000256" key="3">
    <source>
        <dbReference type="ARBA" id="ARBA00022989"/>
    </source>
</evidence>
<protein>
    <submittedName>
        <fullName evidence="6">DoxX family protein</fullName>
    </submittedName>
</protein>
<feature type="transmembrane region" description="Helical" evidence="5">
    <location>
        <begin position="95"/>
        <end position="114"/>
    </location>
</feature>
<name>A0ABV3DJE7_9ACTN</name>
<keyword evidence="4 5" id="KW-0472">Membrane</keyword>